<dbReference type="InterPro" id="IPR009078">
    <property type="entry name" value="Ferritin-like_SF"/>
</dbReference>
<dbReference type="CDD" id="cd00350">
    <property type="entry name" value="rubredoxin_like"/>
    <property type="match status" value="1"/>
</dbReference>
<dbReference type="NCBIfam" id="NF045767">
    <property type="entry name" value="RuberyRbr"/>
    <property type="match status" value="1"/>
</dbReference>
<gene>
    <name evidence="8" type="ORF">SAMN04488579_12332</name>
</gene>
<feature type="domain" description="Ferritin-like diiron" evidence="7">
    <location>
        <begin position="44"/>
        <end position="174"/>
    </location>
</feature>
<dbReference type="InterPro" id="IPR024934">
    <property type="entry name" value="Rubredoxin-like_dom"/>
</dbReference>
<evidence type="ECO:0000256" key="4">
    <source>
        <dbReference type="ARBA" id="ARBA00022982"/>
    </source>
</evidence>
<dbReference type="STRING" id="1528.SAMN04488579_12332"/>
<dbReference type="PROSITE" id="PS50905">
    <property type="entry name" value="FERRITIN_LIKE"/>
    <property type="match status" value="1"/>
</dbReference>
<dbReference type="InterPro" id="IPR012347">
    <property type="entry name" value="Ferritin-like"/>
</dbReference>
<keyword evidence="3" id="KW-0479">Metal-binding</keyword>
<dbReference type="CDD" id="cd01041">
    <property type="entry name" value="Rubrerythrin"/>
    <property type="match status" value="1"/>
</dbReference>
<evidence type="ECO:0000313" key="8">
    <source>
        <dbReference type="EMBL" id="SDY27460.1"/>
    </source>
</evidence>
<dbReference type="InterPro" id="IPR009040">
    <property type="entry name" value="Ferritin-like_diiron"/>
</dbReference>
<dbReference type="Gene3D" id="2.20.28.10">
    <property type="match status" value="2"/>
</dbReference>
<evidence type="ECO:0000259" key="7">
    <source>
        <dbReference type="PROSITE" id="PS50905"/>
    </source>
</evidence>
<evidence type="ECO:0000256" key="5">
    <source>
        <dbReference type="ARBA" id="ARBA00023004"/>
    </source>
</evidence>
<dbReference type="GO" id="GO:0005506">
    <property type="term" value="F:iron ion binding"/>
    <property type="evidence" value="ECO:0007669"/>
    <property type="project" value="InterPro"/>
</dbReference>
<dbReference type="PROSITE" id="PS50903">
    <property type="entry name" value="RUBREDOXIN_LIKE"/>
    <property type="match status" value="1"/>
</dbReference>
<keyword evidence="2" id="KW-0813">Transport</keyword>
<accession>A0A1H3IID5</accession>
<dbReference type="Gene3D" id="1.20.1260.10">
    <property type="match status" value="1"/>
</dbReference>
<dbReference type="Pfam" id="PF21349">
    <property type="entry name" value="RUBY_RBDX"/>
    <property type="match status" value="2"/>
</dbReference>
<keyword evidence="5" id="KW-0408">Iron</keyword>
<dbReference type="InterPro" id="IPR048574">
    <property type="entry name" value="RUBY_RBDX"/>
</dbReference>
<keyword evidence="9" id="KW-1185">Reference proteome</keyword>
<sequence>MSYRCTICGYVYEGENLPGDFVCPKCKQPADKFEKIDAPATENKYAGTKTEQNLMAAFAGESQARNKYTYFSEVAAQEGYEQIAQLFLKTAGNEREHAKLWFTALGELGNTAANLLHAAEGENYEWTDMYDGFAKDAEEEGFPELAKQFREVAAIERHHEERYRKLLNNVEMKAVFEKADETMWECINCGHLVMGKKAPEVCPVCFKAQSYFEVHTENY</sequence>
<evidence type="ECO:0000256" key="2">
    <source>
        <dbReference type="ARBA" id="ARBA00022448"/>
    </source>
</evidence>
<dbReference type="SUPFAM" id="SSF57802">
    <property type="entry name" value="Rubredoxin-like"/>
    <property type="match status" value="2"/>
</dbReference>
<feature type="domain" description="Rubredoxin-like" evidence="6">
    <location>
        <begin position="3"/>
        <end position="36"/>
    </location>
</feature>
<dbReference type="InterPro" id="IPR003251">
    <property type="entry name" value="Rr_diiron-bd_dom"/>
</dbReference>
<protein>
    <submittedName>
        <fullName evidence="8">Rubrerythrin</fullName>
    </submittedName>
</protein>
<evidence type="ECO:0000256" key="3">
    <source>
        <dbReference type="ARBA" id="ARBA00022723"/>
    </source>
</evidence>
<dbReference type="SUPFAM" id="SSF47240">
    <property type="entry name" value="Ferritin-like"/>
    <property type="match status" value="1"/>
</dbReference>
<dbReference type="CDD" id="cd00729">
    <property type="entry name" value="rubredoxin_SM"/>
    <property type="match status" value="1"/>
</dbReference>
<dbReference type="Proteomes" id="UP000199652">
    <property type="component" value="Unassembled WGS sequence"/>
</dbReference>
<dbReference type="AlphaFoldDB" id="A0A1H3IID5"/>
<name>A0A1H3IID5_EUBBA</name>
<dbReference type="InterPro" id="IPR052364">
    <property type="entry name" value="Rubrerythrin"/>
</dbReference>
<organism evidence="8 9">
    <name type="scientific">Eubacterium barkeri</name>
    <name type="common">Clostridium barkeri</name>
    <dbReference type="NCBI Taxonomy" id="1528"/>
    <lineage>
        <taxon>Bacteria</taxon>
        <taxon>Bacillati</taxon>
        <taxon>Bacillota</taxon>
        <taxon>Clostridia</taxon>
        <taxon>Eubacteriales</taxon>
        <taxon>Eubacteriaceae</taxon>
        <taxon>Eubacterium</taxon>
    </lineage>
</organism>
<dbReference type="PANTHER" id="PTHR43865:SF1">
    <property type="entry name" value="RUBRERYTHRIN-RELATED"/>
    <property type="match status" value="1"/>
</dbReference>
<evidence type="ECO:0000313" key="9">
    <source>
        <dbReference type="Proteomes" id="UP000199652"/>
    </source>
</evidence>
<dbReference type="GO" id="GO:0016491">
    <property type="term" value="F:oxidoreductase activity"/>
    <property type="evidence" value="ECO:0007669"/>
    <property type="project" value="InterPro"/>
</dbReference>
<comment type="cofactor">
    <cofactor evidence="1">
        <name>Fe(3+)</name>
        <dbReference type="ChEBI" id="CHEBI:29034"/>
    </cofactor>
</comment>
<proteinExistence type="predicted"/>
<dbReference type="OrthoDB" id="9799749at2"/>
<evidence type="ECO:0000256" key="1">
    <source>
        <dbReference type="ARBA" id="ARBA00001965"/>
    </source>
</evidence>
<dbReference type="PANTHER" id="PTHR43865">
    <property type="entry name" value="RUBRERYTHRIN-RELATED"/>
    <property type="match status" value="1"/>
</dbReference>
<dbReference type="Pfam" id="PF02915">
    <property type="entry name" value="Rubrerythrin"/>
    <property type="match status" value="1"/>
</dbReference>
<dbReference type="EMBL" id="FNOU01000023">
    <property type="protein sequence ID" value="SDY27460.1"/>
    <property type="molecule type" value="Genomic_DNA"/>
</dbReference>
<keyword evidence="4" id="KW-0249">Electron transport</keyword>
<reference evidence="9" key="1">
    <citation type="submission" date="2016-10" db="EMBL/GenBank/DDBJ databases">
        <authorList>
            <person name="Varghese N."/>
            <person name="Submissions S."/>
        </authorList>
    </citation>
    <scope>NUCLEOTIDE SEQUENCE [LARGE SCALE GENOMIC DNA]</scope>
    <source>
        <strain evidence="9">VPI 5359</strain>
    </source>
</reference>
<evidence type="ECO:0000259" key="6">
    <source>
        <dbReference type="PROSITE" id="PS50903"/>
    </source>
</evidence>